<evidence type="ECO:0000313" key="2">
    <source>
        <dbReference type="Proteomes" id="UP001056120"/>
    </source>
</evidence>
<accession>A0ACB9HHX1</accession>
<keyword evidence="2" id="KW-1185">Reference proteome</keyword>
<name>A0ACB9HHX1_9ASTR</name>
<gene>
    <name evidence="1" type="ORF">L1987_38019</name>
</gene>
<dbReference type="Proteomes" id="UP001056120">
    <property type="component" value="Linkage Group LG12"/>
</dbReference>
<comment type="caution">
    <text evidence="1">The sequence shown here is derived from an EMBL/GenBank/DDBJ whole genome shotgun (WGS) entry which is preliminary data.</text>
</comment>
<reference evidence="2" key="1">
    <citation type="journal article" date="2022" name="Mol. Ecol. Resour.">
        <title>The genomes of chicory, endive, great burdock and yacon provide insights into Asteraceae palaeo-polyploidization history and plant inulin production.</title>
        <authorList>
            <person name="Fan W."/>
            <person name="Wang S."/>
            <person name="Wang H."/>
            <person name="Wang A."/>
            <person name="Jiang F."/>
            <person name="Liu H."/>
            <person name="Zhao H."/>
            <person name="Xu D."/>
            <person name="Zhang Y."/>
        </authorList>
    </citation>
    <scope>NUCLEOTIDE SEQUENCE [LARGE SCALE GENOMIC DNA]</scope>
    <source>
        <strain evidence="2">cv. Yunnan</strain>
    </source>
</reference>
<protein>
    <submittedName>
        <fullName evidence="1">Uncharacterized protein</fullName>
    </submittedName>
</protein>
<dbReference type="EMBL" id="CM042029">
    <property type="protein sequence ID" value="KAI3795367.1"/>
    <property type="molecule type" value="Genomic_DNA"/>
</dbReference>
<reference evidence="1 2" key="2">
    <citation type="journal article" date="2022" name="Mol. Ecol. Resour.">
        <title>The genomes of chicory, endive, great burdock and yacon provide insights into Asteraceae paleo-polyploidization history and plant inulin production.</title>
        <authorList>
            <person name="Fan W."/>
            <person name="Wang S."/>
            <person name="Wang H."/>
            <person name="Wang A."/>
            <person name="Jiang F."/>
            <person name="Liu H."/>
            <person name="Zhao H."/>
            <person name="Xu D."/>
            <person name="Zhang Y."/>
        </authorList>
    </citation>
    <scope>NUCLEOTIDE SEQUENCE [LARGE SCALE GENOMIC DNA]</scope>
    <source>
        <strain evidence="2">cv. Yunnan</strain>
        <tissue evidence="1">Leaves</tissue>
    </source>
</reference>
<organism evidence="1 2">
    <name type="scientific">Smallanthus sonchifolius</name>
    <dbReference type="NCBI Taxonomy" id="185202"/>
    <lineage>
        <taxon>Eukaryota</taxon>
        <taxon>Viridiplantae</taxon>
        <taxon>Streptophyta</taxon>
        <taxon>Embryophyta</taxon>
        <taxon>Tracheophyta</taxon>
        <taxon>Spermatophyta</taxon>
        <taxon>Magnoliopsida</taxon>
        <taxon>eudicotyledons</taxon>
        <taxon>Gunneridae</taxon>
        <taxon>Pentapetalae</taxon>
        <taxon>asterids</taxon>
        <taxon>campanulids</taxon>
        <taxon>Asterales</taxon>
        <taxon>Asteraceae</taxon>
        <taxon>Asteroideae</taxon>
        <taxon>Heliantheae alliance</taxon>
        <taxon>Millerieae</taxon>
        <taxon>Smallanthus</taxon>
    </lineage>
</organism>
<proteinExistence type="predicted"/>
<evidence type="ECO:0000313" key="1">
    <source>
        <dbReference type="EMBL" id="KAI3795367.1"/>
    </source>
</evidence>
<sequence>MPMVWRTLHTLEFLIKHHAVEFSASEIAHVYNLRGHGSSRFLFQIKPGMTHLILKTTQNDSNWKNSIFFVRRDSIPEGDKLSIKWIVKGRILPSSKFDILAPPTPGTAKKVAALFGFEPIERTFRFKAPLLEVEPDISFSESTMSGLRKSSSKFSLDDIDSMVSKGKVVKKEAEAVPAPVSKLSAPNPDTSTVKPSSSKKRNIQDPVDLNIRNCTDFFDAHKKLHNFNHLLVKEMELCIEKLADSQKNKAAKGKRLLDVTKELHQIKAELQEAYLQHVRDIDASNEQAYAWDVEGWKRLVVELTLEKDAGKVVAKDQVQGSVMVVEEHEAASAGKMVDQGNEVAFDYPAMIVLEIECVCRNLRYAGYLNVGEMANLCLVLGSLEILLARHEFLVKVGVI</sequence>